<protein>
    <submittedName>
        <fullName evidence="9">Rho-type gtpase-activating protein</fullName>
    </submittedName>
</protein>
<dbReference type="Pfam" id="PF00620">
    <property type="entry name" value="RhoGAP"/>
    <property type="match status" value="1"/>
</dbReference>
<dbReference type="SMART" id="SM00324">
    <property type="entry name" value="RhoGAP"/>
    <property type="match status" value="1"/>
</dbReference>
<feature type="coiled-coil region" evidence="5">
    <location>
        <begin position="457"/>
        <end position="484"/>
    </location>
</feature>
<dbReference type="InterPro" id="IPR008936">
    <property type="entry name" value="Rho_GTPase_activation_prot"/>
</dbReference>
<reference evidence="9 10" key="1">
    <citation type="submission" date="2023-09" db="EMBL/GenBank/DDBJ databases">
        <title>Pangenome analysis of Batrachochytrium dendrobatidis and related Chytrids.</title>
        <authorList>
            <person name="Yacoub M.N."/>
            <person name="Stajich J.E."/>
            <person name="James T.Y."/>
        </authorList>
    </citation>
    <scope>NUCLEOTIDE SEQUENCE [LARGE SCALE GENOMIC DNA]</scope>
    <source>
        <strain evidence="9 10">JEL0888</strain>
    </source>
</reference>
<dbReference type="Gene3D" id="2.10.110.10">
    <property type="entry name" value="Cysteine Rich Protein"/>
    <property type="match status" value="1"/>
</dbReference>
<feature type="compositionally biased region" description="Polar residues" evidence="6">
    <location>
        <begin position="297"/>
        <end position="311"/>
    </location>
</feature>
<dbReference type="CDD" id="cd08368">
    <property type="entry name" value="LIM"/>
    <property type="match status" value="1"/>
</dbReference>
<evidence type="ECO:0000256" key="6">
    <source>
        <dbReference type="SAM" id="MobiDB-lite"/>
    </source>
</evidence>
<feature type="compositionally biased region" description="Low complexity" evidence="6">
    <location>
        <begin position="103"/>
        <end position="131"/>
    </location>
</feature>
<evidence type="ECO:0000256" key="4">
    <source>
        <dbReference type="PROSITE-ProRule" id="PRU00125"/>
    </source>
</evidence>
<evidence type="ECO:0000256" key="5">
    <source>
        <dbReference type="SAM" id="Coils"/>
    </source>
</evidence>
<sequence>MSVSGCAECGIAFDAGEVITCGDSYFHPACFACSSCRRPLSPSGETILLSDSGKCKSAIENLMFAMIGNGLYCVPCYHIQKRAAAAAAAVASNLIAYKEGHSRSSPSAASPRYASESPSSYSSASPSTQKPPSAPPPTVKVSPESPAEDPSAAASSSAPRGILVSTESRRSLAVPDSSESSLGSGGGRTASSPLGGRPSIRFAPVEDNSELSSERMHNDETALDSGHQQRRGMTSSFSFESNASQHRFNAEFKDMGSDSSLGPLSHSGGLNEAGQDKSSSEIATAFGEDGRARLMPSASTLGSFPPQSNSDLQHDDVSSEHAMVVDLQETIQRQRERLHAEVQARQSAEAKVLSMAAEIEKLRGIIIRNKFVELLEKQTAELLIQRAALKEQVSDMRMQTEVLEQGVQQSINKYINLIKSLENGDKQRDANATAARAESEILLETFQQDLTNIQLYRDDLAAEILKLKSQRQSLQRDLEDVSEQILALDLPSVVAGLHLAPPTSPGALSSPANTASPLSATDSLFRSPTTPSNRSSMKPFGRSATEYEKDYGVSGTTPKDSISPASSDAPGRPRRERSKTISGKASEAGRETMKWAKELKNNIVKAAGGHSTRKQAAAESSDALNSATMSGSLLPSGSTGLSVASLVYKNKTATEIGRESAMPSASTMRIDREAERDRPYHRFLPHSYISPKKCDFCNEKLWGKELRLRIPLPQQVLLKRDRRLLDLAPVSLVFGVELSKLLKLEGTEIPNFVVKCINFVECKGMEYEGIYRKSGPVTQINRIISAINRGEDVNFEDESNYVDVTAVTSALKQYLRELPDSLISSQMYREFVDAARNLAGDARDSALKSLVTGLPKDHVATLGFLIQHLHRVQQKAAVNLMNASNIGVVFGPTLLKPVVPSTQLDLVDAGAKSTVVELLVAGAPMFFPS</sequence>
<evidence type="ECO:0000259" key="7">
    <source>
        <dbReference type="PROSITE" id="PS50023"/>
    </source>
</evidence>
<keyword evidence="2 4" id="KW-0479">Metal-binding</keyword>
<dbReference type="CDD" id="cd00159">
    <property type="entry name" value="RhoGAP"/>
    <property type="match status" value="1"/>
</dbReference>
<dbReference type="InterPro" id="IPR046349">
    <property type="entry name" value="C1-like_sf"/>
</dbReference>
<evidence type="ECO:0000313" key="10">
    <source>
        <dbReference type="Proteomes" id="UP001527925"/>
    </source>
</evidence>
<dbReference type="PROSITE" id="PS50023">
    <property type="entry name" value="LIM_DOMAIN_2"/>
    <property type="match status" value="1"/>
</dbReference>
<feature type="compositionally biased region" description="Low complexity" evidence="6">
    <location>
        <begin position="139"/>
        <end position="159"/>
    </location>
</feature>
<gene>
    <name evidence="9" type="primary">RGA2</name>
    <name evidence="9" type="ORF">HK105_205940</name>
</gene>
<dbReference type="SUPFAM" id="SSF48350">
    <property type="entry name" value="GTPase activation domain, GAP"/>
    <property type="match status" value="1"/>
</dbReference>
<dbReference type="InterPro" id="IPR001781">
    <property type="entry name" value="Znf_LIM"/>
</dbReference>
<keyword evidence="1" id="KW-0343">GTPase activation</keyword>
<name>A0ABR4N527_9FUNG</name>
<dbReference type="SMART" id="SM00132">
    <property type="entry name" value="LIM"/>
    <property type="match status" value="1"/>
</dbReference>
<feature type="region of interest" description="Disordered" evidence="6">
    <location>
        <begin position="296"/>
        <end position="317"/>
    </location>
</feature>
<feature type="domain" description="LIM zinc-binding" evidence="7">
    <location>
        <begin position="4"/>
        <end position="83"/>
    </location>
</feature>
<feature type="region of interest" description="Disordered" evidence="6">
    <location>
        <begin position="504"/>
        <end position="591"/>
    </location>
</feature>
<proteinExistence type="predicted"/>
<dbReference type="PANTHER" id="PTHR23176">
    <property type="entry name" value="RHO/RAC/CDC GTPASE-ACTIVATING PROTEIN"/>
    <property type="match status" value="1"/>
</dbReference>
<comment type="caution">
    <text evidence="9">The sequence shown here is derived from an EMBL/GenBank/DDBJ whole genome shotgun (WGS) entry which is preliminary data.</text>
</comment>
<dbReference type="PROSITE" id="PS00478">
    <property type="entry name" value="LIM_DOMAIN_1"/>
    <property type="match status" value="1"/>
</dbReference>
<dbReference type="InterPro" id="IPR050729">
    <property type="entry name" value="Rho-GAP"/>
</dbReference>
<feature type="compositionally biased region" description="Polar residues" evidence="6">
    <location>
        <begin position="554"/>
        <end position="566"/>
    </location>
</feature>
<keyword evidence="10" id="KW-1185">Reference proteome</keyword>
<dbReference type="EMBL" id="JADGIZ020000032">
    <property type="protein sequence ID" value="KAL2914589.1"/>
    <property type="molecule type" value="Genomic_DNA"/>
</dbReference>
<dbReference type="Proteomes" id="UP001527925">
    <property type="component" value="Unassembled WGS sequence"/>
</dbReference>
<evidence type="ECO:0000313" key="9">
    <source>
        <dbReference type="EMBL" id="KAL2914589.1"/>
    </source>
</evidence>
<evidence type="ECO:0000259" key="8">
    <source>
        <dbReference type="PROSITE" id="PS50238"/>
    </source>
</evidence>
<feature type="domain" description="Rho-GAP" evidence="8">
    <location>
        <begin position="736"/>
        <end position="927"/>
    </location>
</feature>
<keyword evidence="4" id="KW-0440">LIM domain</keyword>
<evidence type="ECO:0000256" key="1">
    <source>
        <dbReference type="ARBA" id="ARBA00022468"/>
    </source>
</evidence>
<feature type="region of interest" description="Disordered" evidence="6">
    <location>
        <begin position="253"/>
        <end position="280"/>
    </location>
</feature>
<dbReference type="InterPro" id="IPR000198">
    <property type="entry name" value="RhoGAP_dom"/>
</dbReference>
<feature type="region of interest" description="Disordered" evidence="6">
    <location>
        <begin position="101"/>
        <end position="241"/>
    </location>
</feature>
<feature type="coiled-coil region" evidence="5">
    <location>
        <begin position="331"/>
        <end position="392"/>
    </location>
</feature>
<dbReference type="PROSITE" id="PS50238">
    <property type="entry name" value="RHOGAP"/>
    <property type="match status" value="1"/>
</dbReference>
<dbReference type="PANTHER" id="PTHR23176:SF129">
    <property type="entry name" value="RHO GTPASE ACTIVATING PROTEIN AT 16F, ISOFORM E-RELATED"/>
    <property type="match status" value="1"/>
</dbReference>
<evidence type="ECO:0000256" key="3">
    <source>
        <dbReference type="ARBA" id="ARBA00022833"/>
    </source>
</evidence>
<feature type="compositionally biased region" description="Low complexity" evidence="6">
    <location>
        <begin position="257"/>
        <end position="270"/>
    </location>
</feature>
<feature type="compositionally biased region" description="Polar residues" evidence="6">
    <location>
        <begin position="506"/>
        <end position="536"/>
    </location>
</feature>
<dbReference type="Gene3D" id="1.10.555.10">
    <property type="entry name" value="Rho GTPase activation protein"/>
    <property type="match status" value="1"/>
</dbReference>
<organism evidence="9 10">
    <name type="scientific">Polyrhizophydium stewartii</name>
    <dbReference type="NCBI Taxonomy" id="2732419"/>
    <lineage>
        <taxon>Eukaryota</taxon>
        <taxon>Fungi</taxon>
        <taxon>Fungi incertae sedis</taxon>
        <taxon>Chytridiomycota</taxon>
        <taxon>Chytridiomycota incertae sedis</taxon>
        <taxon>Chytridiomycetes</taxon>
        <taxon>Rhizophydiales</taxon>
        <taxon>Rhizophydiales incertae sedis</taxon>
        <taxon>Polyrhizophydium</taxon>
    </lineage>
</organism>
<evidence type="ECO:0000256" key="2">
    <source>
        <dbReference type="ARBA" id="ARBA00022723"/>
    </source>
</evidence>
<dbReference type="Pfam" id="PF00412">
    <property type="entry name" value="LIM"/>
    <property type="match status" value="1"/>
</dbReference>
<accession>A0ABR4N527</accession>
<keyword evidence="5" id="KW-0175">Coiled coil</keyword>
<keyword evidence="3 4" id="KW-0862">Zinc</keyword>
<feature type="compositionally biased region" description="Polar residues" evidence="6">
    <location>
        <begin position="231"/>
        <end position="241"/>
    </location>
</feature>
<dbReference type="SUPFAM" id="SSF57889">
    <property type="entry name" value="Cysteine-rich domain"/>
    <property type="match status" value="1"/>
</dbReference>